<evidence type="ECO:0000256" key="1">
    <source>
        <dbReference type="SAM" id="SignalP"/>
    </source>
</evidence>
<comment type="caution">
    <text evidence="2">The sequence shown here is derived from an EMBL/GenBank/DDBJ whole genome shotgun (WGS) entry which is preliminary data.</text>
</comment>
<sequence length="143" mass="15836">MKTTWLKRCGFCLAAAGLSLTLAFGSISDAHAAAEYVNPHSDEIQFEGTSGWINGGKYFDFDGKDDNITGKLFFNKEGVAEVIFDIYDEHGNLVRTHHKLATEPPNPGGSDFVGYNFYPKLKAGKYRIMVKRTTGLGMGWVNY</sequence>
<feature type="chain" id="PRO_5030976691" evidence="1">
    <location>
        <begin position="33"/>
        <end position="143"/>
    </location>
</feature>
<dbReference type="Proteomes" id="UP000530514">
    <property type="component" value="Unassembled WGS sequence"/>
</dbReference>
<gene>
    <name evidence="2" type="ORF">H1164_12595</name>
</gene>
<evidence type="ECO:0000313" key="2">
    <source>
        <dbReference type="EMBL" id="MBA4543729.1"/>
    </source>
</evidence>
<dbReference type="RefSeq" id="WP_033102100.1">
    <property type="nucleotide sequence ID" value="NZ_JACEIP010000020.1"/>
</dbReference>
<accession>A0A7W1XBW2</accession>
<evidence type="ECO:0000313" key="3">
    <source>
        <dbReference type="Proteomes" id="UP000530514"/>
    </source>
</evidence>
<reference evidence="2 3" key="1">
    <citation type="submission" date="2020-07" db="EMBL/GenBank/DDBJ databases">
        <authorList>
            <person name="Feng H."/>
        </authorList>
    </citation>
    <scope>NUCLEOTIDE SEQUENCE [LARGE SCALE GENOMIC DNA]</scope>
    <source>
        <strain evidence="3">s-11</strain>
    </source>
</reference>
<name>A0A7W1XBW2_9BACL</name>
<feature type="signal peptide" evidence="1">
    <location>
        <begin position="1"/>
        <end position="32"/>
    </location>
</feature>
<dbReference type="AlphaFoldDB" id="A0A7W1XBW2"/>
<protein>
    <submittedName>
        <fullName evidence="2">Uncharacterized protein</fullName>
    </submittedName>
</protein>
<keyword evidence="1" id="KW-0732">Signal</keyword>
<proteinExistence type="predicted"/>
<dbReference type="EMBL" id="JACEIP010000020">
    <property type="protein sequence ID" value="MBA4543729.1"/>
    <property type="molecule type" value="Genomic_DNA"/>
</dbReference>
<organism evidence="2 3">
    <name type="scientific">Thermoactinomyces daqus</name>
    <dbReference type="NCBI Taxonomy" id="1329516"/>
    <lineage>
        <taxon>Bacteria</taxon>
        <taxon>Bacillati</taxon>
        <taxon>Bacillota</taxon>
        <taxon>Bacilli</taxon>
        <taxon>Bacillales</taxon>
        <taxon>Thermoactinomycetaceae</taxon>
        <taxon>Thermoactinomyces</taxon>
    </lineage>
</organism>
<keyword evidence="3" id="KW-1185">Reference proteome</keyword>